<protein>
    <submittedName>
        <fullName evidence="3">Siderophore-interacting protein</fullName>
    </submittedName>
</protein>
<dbReference type="Pfam" id="PF08021">
    <property type="entry name" value="FAD_binding_9"/>
    <property type="match status" value="1"/>
</dbReference>
<organism evidence="3 4">
    <name type="scientific">Shewanella septentrionalis</name>
    <dbReference type="NCBI Taxonomy" id="2952223"/>
    <lineage>
        <taxon>Bacteria</taxon>
        <taxon>Pseudomonadati</taxon>
        <taxon>Pseudomonadota</taxon>
        <taxon>Gammaproteobacteria</taxon>
        <taxon>Alteromonadales</taxon>
        <taxon>Shewanellaceae</taxon>
        <taxon>Shewanella</taxon>
    </lineage>
</organism>
<proteinExistence type="inferred from homology"/>
<dbReference type="InterPro" id="IPR013113">
    <property type="entry name" value="SIP_FAD-bd"/>
</dbReference>
<comment type="similarity">
    <text evidence="1">Belongs to the SIP oxidoreductase family.</text>
</comment>
<gene>
    <name evidence="3" type="ORF">NE536_05070</name>
</gene>
<keyword evidence="4" id="KW-1185">Reference proteome</keyword>
<dbReference type="GO" id="GO:0016491">
    <property type="term" value="F:oxidoreductase activity"/>
    <property type="evidence" value="ECO:0007669"/>
    <property type="project" value="InterPro"/>
</dbReference>
<comment type="caution">
    <text evidence="3">The sequence shown here is derived from an EMBL/GenBank/DDBJ whole genome shotgun (WGS) entry which is preliminary data.</text>
</comment>
<dbReference type="Gene3D" id="2.40.30.10">
    <property type="entry name" value="Translation factors"/>
    <property type="match status" value="1"/>
</dbReference>
<evidence type="ECO:0000256" key="1">
    <source>
        <dbReference type="ARBA" id="ARBA00035644"/>
    </source>
</evidence>
<reference evidence="3" key="1">
    <citation type="journal article" date="2023" name="Int. J. Syst. Evol. Microbiol.">
        <title>&lt;i&gt;Shewanella septentrionalis&lt;/i&gt; sp. nov. and &lt;i&gt;Shewanella holmiensis&lt;/i&gt; sp. nov., isolated from Baltic Sea water and sediments.</title>
        <authorList>
            <person name="Martin-Rodriguez A.J."/>
            <person name="Thorell K."/>
            <person name="Joffre E."/>
            <person name="Jensie-Markopoulos S."/>
            <person name="Moore E.R.B."/>
            <person name="Sjoling A."/>
        </authorList>
    </citation>
    <scope>NUCLEOTIDE SEQUENCE</scope>
    <source>
        <strain evidence="3">SP1W3</strain>
    </source>
</reference>
<dbReference type="InterPro" id="IPR039261">
    <property type="entry name" value="FNR_nucleotide-bd"/>
</dbReference>
<dbReference type="InterPro" id="IPR007037">
    <property type="entry name" value="SIP_rossman_dom"/>
</dbReference>
<dbReference type="InterPro" id="IPR039374">
    <property type="entry name" value="SIP_fam"/>
</dbReference>
<feature type="domain" description="FAD-binding FR-type" evidence="2">
    <location>
        <begin position="4"/>
        <end position="107"/>
    </location>
</feature>
<dbReference type="AlphaFoldDB" id="A0A9X3AXZ9"/>
<evidence type="ECO:0000313" key="4">
    <source>
        <dbReference type="Proteomes" id="UP001155604"/>
    </source>
</evidence>
<dbReference type="PROSITE" id="PS51384">
    <property type="entry name" value="FAD_FR"/>
    <property type="match status" value="1"/>
</dbReference>
<dbReference type="Gene3D" id="3.40.50.80">
    <property type="entry name" value="Nucleotide-binding domain of ferredoxin-NADP reductase (FNR) module"/>
    <property type="match status" value="1"/>
</dbReference>
<dbReference type="Proteomes" id="UP001155604">
    <property type="component" value="Unassembled WGS sequence"/>
</dbReference>
<dbReference type="CDD" id="cd06193">
    <property type="entry name" value="siderophore_interacting"/>
    <property type="match status" value="1"/>
</dbReference>
<sequence>MNKPAPRELEVIRSTYITPHMLRMTLGGAGFAGFPIDQESAYIKLLFPQAGERPLMRTYTIRQQRDDEIDVDFVLHDTDGPASSWAKTAQVGDIIQIGGPGLKKLINLEADWFLLAGDMTALPAISVNLAQLPNNAMGYAVIEVLSEADIQTLVHPENVELHWVINPEADPEGRPLVERIAQLPWLTGEPAVWIACEFNSMRALRRHFKQAHSLPKSHFYTSSYWKIGCNEGEHKLVKQEDEQLENGASAKA</sequence>
<dbReference type="InterPro" id="IPR017938">
    <property type="entry name" value="Riboflavin_synthase-like_b-brl"/>
</dbReference>
<evidence type="ECO:0000313" key="3">
    <source>
        <dbReference type="EMBL" id="MCT7944734.1"/>
    </source>
</evidence>
<evidence type="ECO:0000259" key="2">
    <source>
        <dbReference type="PROSITE" id="PS51384"/>
    </source>
</evidence>
<dbReference type="EMBL" id="JAMTCC010000006">
    <property type="protein sequence ID" value="MCT7944734.1"/>
    <property type="molecule type" value="Genomic_DNA"/>
</dbReference>
<dbReference type="Pfam" id="PF04954">
    <property type="entry name" value="SIP"/>
    <property type="match status" value="1"/>
</dbReference>
<dbReference type="InterPro" id="IPR017927">
    <property type="entry name" value="FAD-bd_FR_type"/>
</dbReference>
<dbReference type="SUPFAM" id="SSF63380">
    <property type="entry name" value="Riboflavin synthase domain-like"/>
    <property type="match status" value="1"/>
</dbReference>
<name>A0A9X3AXZ9_9GAMM</name>
<dbReference type="RefSeq" id="WP_261271990.1">
    <property type="nucleotide sequence ID" value="NZ_JAMTCC010000006.1"/>
</dbReference>
<accession>A0A9X3AXZ9</accession>
<dbReference type="PANTHER" id="PTHR30157">
    <property type="entry name" value="FERRIC REDUCTASE, NADPH-DEPENDENT"/>
    <property type="match status" value="1"/>
</dbReference>
<dbReference type="PANTHER" id="PTHR30157:SF0">
    <property type="entry name" value="NADPH-DEPENDENT FERRIC-CHELATE REDUCTASE"/>
    <property type="match status" value="1"/>
</dbReference>